<dbReference type="Gene3D" id="1.10.510.10">
    <property type="entry name" value="Transferase(Phosphotransferase) domain 1"/>
    <property type="match status" value="1"/>
</dbReference>
<dbReference type="CDD" id="cd06577">
    <property type="entry name" value="PASTA_pknB"/>
    <property type="match status" value="4"/>
</dbReference>
<dbReference type="GO" id="GO:0005524">
    <property type="term" value="F:ATP binding"/>
    <property type="evidence" value="ECO:0007669"/>
    <property type="project" value="UniProtKB-KW"/>
</dbReference>
<keyword evidence="10" id="KW-0472">Membrane</keyword>
<evidence type="ECO:0000256" key="10">
    <source>
        <dbReference type="SAM" id="Phobius"/>
    </source>
</evidence>
<feature type="compositionally biased region" description="Polar residues" evidence="9">
    <location>
        <begin position="668"/>
        <end position="679"/>
    </location>
</feature>
<dbReference type="AlphaFoldDB" id="A0A938Y6H1"/>
<evidence type="ECO:0000256" key="8">
    <source>
        <dbReference type="ARBA" id="ARBA00048679"/>
    </source>
</evidence>
<evidence type="ECO:0000256" key="7">
    <source>
        <dbReference type="ARBA" id="ARBA00047899"/>
    </source>
</evidence>
<feature type="domain" description="PASTA" evidence="12">
    <location>
        <begin position="629"/>
        <end position="696"/>
    </location>
</feature>
<dbReference type="InterPro" id="IPR008271">
    <property type="entry name" value="Ser/Thr_kinase_AS"/>
</dbReference>
<evidence type="ECO:0000256" key="1">
    <source>
        <dbReference type="ARBA" id="ARBA00012513"/>
    </source>
</evidence>
<dbReference type="RefSeq" id="WP_205259861.1">
    <property type="nucleotide sequence ID" value="NZ_JAERWK010000008.1"/>
</dbReference>
<gene>
    <name evidence="13" type="primary">pknB</name>
    <name evidence="13" type="ORF">JL106_06445</name>
</gene>
<keyword evidence="10" id="KW-1133">Transmembrane helix</keyword>
<keyword evidence="2" id="KW-0723">Serine/threonine-protein kinase</keyword>
<evidence type="ECO:0000256" key="4">
    <source>
        <dbReference type="ARBA" id="ARBA00022741"/>
    </source>
</evidence>
<comment type="catalytic activity">
    <reaction evidence="7">
        <text>L-threonyl-[protein] + ATP = O-phospho-L-threonyl-[protein] + ADP + H(+)</text>
        <dbReference type="Rhea" id="RHEA:46608"/>
        <dbReference type="Rhea" id="RHEA-COMP:11060"/>
        <dbReference type="Rhea" id="RHEA-COMP:11605"/>
        <dbReference type="ChEBI" id="CHEBI:15378"/>
        <dbReference type="ChEBI" id="CHEBI:30013"/>
        <dbReference type="ChEBI" id="CHEBI:30616"/>
        <dbReference type="ChEBI" id="CHEBI:61977"/>
        <dbReference type="ChEBI" id="CHEBI:456216"/>
        <dbReference type="EC" id="2.7.11.1"/>
    </reaction>
</comment>
<dbReference type="PANTHER" id="PTHR43289">
    <property type="entry name" value="MITOGEN-ACTIVATED PROTEIN KINASE KINASE KINASE 20-RELATED"/>
    <property type="match status" value="1"/>
</dbReference>
<dbReference type="Pfam" id="PF03793">
    <property type="entry name" value="PASTA"/>
    <property type="match status" value="4"/>
</dbReference>
<dbReference type="SMART" id="SM00220">
    <property type="entry name" value="S_TKc"/>
    <property type="match status" value="1"/>
</dbReference>
<evidence type="ECO:0000313" key="14">
    <source>
        <dbReference type="Proteomes" id="UP000663792"/>
    </source>
</evidence>
<dbReference type="SUPFAM" id="SSF56112">
    <property type="entry name" value="Protein kinase-like (PK-like)"/>
    <property type="match status" value="1"/>
</dbReference>
<dbReference type="Gene3D" id="3.30.200.20">
    <property type="entry name" value="Phosphorylase Kinase, domain 1"/>
    <property type="match status" value="1"/>
</dbReference>
<evidence type="ECO:0000256" key="5">
    <source>
        <dbReference type="ARBA" id="ARBA00022777"/>
    </source>
</evidence>
<keyword evidence="5 13" id="KW-0418">Kinase</keyword>
<keyword evidence="14" id="KW-1185">Reference proteome</keyword>
<comment type="catalytic activity">
    <reaction evidence="8">
        <text>L-seryl-[protein] + ATP = O-phospho-L-seryl-[protein] + ADP + H(+)</text>
        <dbReference type="Rhea" id="RHEA:17989"/>
        <dbReference type="Rhea" id="RHEA-COMP:9863"/>
        <dbReference type="Rhea" id="RHEA-COMP:11604"/>
        <dbReference type="ChEBI" id="CHEBI:15378"/>
        <dbReference type="ChEBI" id="CHEBI:29999"/>
        <dbReference type="ChEBI" id="CHEBI:30616"/>
        <dbReference type="ChEBI" id="CHEBI:83421"/>
        <dbReference type="ChEBI" id="CHEBI:456216"/>
        <dbReference type="EC" id="2.7.11.1"/>
    </reaction>
</comment>
<name>A0A938Y6H1_9ACTN</name>
<protein>
    <recommendedName>
        <fullName evidence="1">non-specific serine/threonine protein kinase</fullName>
        <ecNumber evidence="1">2.7.11.1</ecNumber>
    </recommendedName>
</protein>
<feature type="domain" description="PASTA" evidence="12">
    <location>
        <begin position="563"/>
        <end position="627"/>
    </location>
</feature>
<keyword evidence="6" id="KW-0067">ATP-binding</keyword>
<evidence type="ECO:0000256" key="9">
    <source>
        <dbReference type="SAM" id="MobiDB-lite"/>
    </source>
</evidence>
<dbReference type="PROSITE" id="PS51178">
    <property type="entry name" value="PASTA"/>
    <property type="match status" value="4"/>
</dbReference>
<dbReference type="PROSITE" id="PS00108">
    <property type="entry name" value="PROTEIN_KINASE_ST"/>
    <property type="match status" value="1"/>
</dbReference>
<dbReference type="Gene3D" id="3.30.10.20">
    <property type="match status" value="4"/>
</dbReference>
<keyword evidence="3" id="KW-0808">Transferase</keyword>
<dbReference type="Proteomes" id="UP000663792">
    <property type="component" value="Unassembled WGS sequence"/>
</dbReference>
<feature type="domain" description="PASTA" evidence="12">
    <location>
        <begin position="496"/>
        <end position="562"/>
    </location>
</feature>
<dbReference type="Pfam" id="PF00069">
    <property type="entry name" value="Pkinase"/>
    <property type="match status" value="1"/>
</dbReference>
<evidence type="ECO:0000313" key="13">
    <source>
        <dbReference type="EMBL" id="MBM9466921.1"/>
    </source>
</evidence>
<dbReference type="FunFam" id="3.30.200.20:FF:000035">
    <property type="entry name" value="Serine/threonine protein kinase Stk1"/>
    <property type="match status" value="1"/>
</dbReference>
<feature type="domain" description="PASTA" evidence="12">
    <location>
        <begin position="430"/>
        <end position="495"/>
    </location>
</feature>
<evidence type="ECO:0000259" key="11">
    <source>
        <dbReference type="PROSITE" id="PS50011"/>
    </source>
</evidence>
<keyword evidence="4" id="KW-0547">Nucleotide-binding</keyword>
<dbReference type="InterPro" id="IPR005543">
    <property type="entry name" value="PASTA_dom"/>
</dbReference>
<evidence type="ECO:0000256" key="6">
    <source>
        <dbReference type="ARBA" id="ARBA00022840"/>
    </source>
</evidence>
<evidence type="ECO:0000256" key="2">
    <source>
        <dbReference type="ARBA" id="ARBA00022527"/>
    </source>
</evidence>
<dbReference type="PROSITE" id="PS50011">
    <property type="entry name" value="PROTEIN_KINASE_DOM"/>
    <property type="match status" value="1"/>
</dbReference>
<dbReference type="GO" id="GO:0004674">
    <property type="term" value="F:protein serine/threonine kinase activity"/>
    <property type="evidence" value="ECO:0007669"/>
    <property type="project" value="UniProtKB-KW"/>
</dbReference>
<evidence type="ECO:0000259" key="12">
    <source>
        <dbReference type="PROSITE" id="PS51178"/>
    </source>
</evidence>
<evidence type="ECO:0000256" key="3">
    <source>
        <dbReference type="ARBA" id="ARBA00022679"/>
    </source>
</evidence>
<accession>A0A938Y6H1</accession>
<dbReference type="EMBL" id="JAERWK010000008">
    <property type="protein sequence ID" value="MBM9466921.1"/>
    <property type="molecule type" value="Genomic_DNA"/>
</dbReference>
<sequence length="696" mass="72036">MDGVTVRASGTPRDLLGRVLDGRYRLTGLIARGGMSAVFRAIDTRLDRDVAVKVMNPHYSADPAFVARFEREARLAARLRHPGVVAVYDQGQDGDGARAVAYLVMELVHGGTLRALLAERGRLSVGETVAVLEPLLQGLGAAHAAGLVHRDVKPENVLLDTGDPTRAQPHPVEVKLADFGLVRAVTGGTQSGTVTGNVILGTVAYLSPEQVETGAADARSDVYSVGILAFEMLTGAPPFVGDSPMSVAYQHVHSDVPRVSEVRPDLLAAGLPPELDDLLYAATSRDPRDRPTDAGEFLASLVELRRDAGLWLPPVPVPSADPVDRPAPAARAAATRRVDRPVAPPTDDDATGADPAPHLDPQPDPGATTLHTRVQPRADQPAVPDTAAEPRPDVLGRSGSPQVRLRRWLVAVVVVLLVAAAAAAGGWWLGGRWAAVPVTVGLTQHDAEDRIRDAGLVPVVHTAVDDAPAGTVTGVHPAAGERQLRGSPVELDVSAGPPVPVPAVTGKSAEDAQNALVAAGFAPAPTVQRFTATAEAGTVLGTEPARGVDRPRGSTVALVVATSVTVPAVTGADLDDARDRLLAAGLRVEFGEPEFDADVAGGAVVRSVPAAGTRLDPGVPGDLLVTLVPSSAVTVPDLTDGTVAEARNRVTALGLQLRASKTIGWGSVDQSGVDSQSPAPGTRLAPGSTVSVSAWW</sequence>
<dbReference type="SMART" id="SM00740">
    <property type="entry name" value="PASTA"/>
    <property type="match status" value="4"/>
</dbReference>
<dbReference type="CDD" id="cd14014">
    <property type="entry name" value="STKc_PknB_like"/>
    <property type="match status" value="1"/>
</dbReference>
<dbReference type="PANTHER" id="PTHR43289:SF34">
    <property type="entry name" value="SERINE_THREONINE-PROTEIN KINASE YBDM-RELATED"/>
    <property type="match status" value="1"/>
</dbReference>
<dbReference type="NCBIfam" id="NF033483">
    <property type="entry name" value="PknB_PASTA_kin"/>
    <property type="match status" value="1"/>
</dbReference>
<dbReference type="InterPro" id="IPR000719">
    <property type="entry name" value="Prot_kinase_dom"/>
</dbReference>
<keyword evidence="10" id="KW-0812">Transmembrane</keyword>
<reference evidence="13" key="1">
    <citation type="submission" date="2021-01" db="EMBL/GenBank/DDBJ databases">
        <title>YIM 132084 draft genome.</title>
        <authorList>
            <person name="An D."/>
        </authorList>
    </citation>
    <scope>NUCLEOTIDE SEQUENCE</scope>
    <source>
        <strain evidence="13">YIM 132084</strain>
    </source>
</reference>
<comment type="caution">
    <text evidence="13">The sequence shown here is derived from an EMBL/GenBank/DDBJ whole genome shotgun (WGS) entry which is preliminary data.</text>
</comment>
<feature type="region of interest" description="Disordered" evidence="9">
    <location>
        <begin position="316"/>
        <end position="400"/>
    </location>
</feature>
<dbReference type="InterPro" id="IPR011009">
    <property type="entry name" value="Kinase-like_dom_sf"/>
</dbReference>
<feature type="transmembrane region" description="Helical" evidence="10">
    <location>
        <begin position="408"/>
        <end position="429"/>
    </location>
</feature>
<dbReference type="EC" id="2.7.11.1" evidence="1"/>
<feature type="compositionally biased region" description="Low complexity" evidence="9">
    <location>
        <begin position="320"/>
        <end position="335"/>
    </location>
</feature>
<feature type="domain" description="Protein kinase" evidence="11">
    <location>
        <begin position="24"/>
        <end position="302"/>
    </location>
</feature>
<feature type="region of interest" description="Disordered" evidence="9">
    <location>
        <begin position="668"/>
        <end position="696"/>
    </location>
</feature>
<proteinExistence type="predicted"/>
<organism evidence="13 14">
    <name type="scientific">Nakamurella leprariae</name>
    <dbReference type="NCBI Taxonomy" id="2803911"/>
    <lineage>
        <taxon>Bacteria</taxon>
        <taxon>Bacillati</taxon>
        <taxon>Actinomycetota</taxon>
        <taxon>Actinomycetes</taxon>
        <taxon>Nakamurellales</taxon>
        <taxon>Nakamurellaceae</taxon>
        <taxon>Nakamurella</taxon>
    </lineage>
</organism>